<dbReference type="Proteomes" id="UP001367030">
    <property type="component" value="Unassembled WGS sequence"/>
</dbReference>
<dbReference type="RefSeq" id="WP_340339955.1">
    <property type="nucleotide sequence ID" value="NZ_JBBKZS010000043.1"/>
</dbReference>
<gene>
    <name evidence="1" type="ORF">WKW79_35585</name>
</gene>
<evidence type="ECO:0008006" key="3">
    <source>
        <dbReference type="Google" id="ProtNLM"/>
    </source>
</evidence>
<dbReference type="InterPro" id="IPR036866">
    <property type="entry name" value="RibonucZ/Hydroxyglut_hydro"/>
</dbReference>
<evidence type="ECO:0000313" key="2">
    <source>
        <dbReference type="Proteomes" id="UP001367030"/>
    </source>
</evidence>
<name>A0ABU8XJ55_9BURK</name>
<evidence type="ECO:0000313" key="1">
    <source>
        <dbReference type="EMBL" id="MEJ8859917.1"/>
    </source>
</evidence>
<accession>A0ABU8XJ55</accession>
<proteinExistence type="predicted"/>
<keyword evidence="2" id="KW-1185">Reference proteome</keyword>
<dbReference type="PANTHER" id="PTHR46018">
    <property type="entry name" value="ZINC PHOSPHODIESTERASE ELAC PROTEIN 1"/>
    <property type="match status" value="1"/>
</dbReference>
<organism evidence="1 2">
    <name type="scientific">Variovorax robiniae</name>
    <dbReference type="NCBI Taxonomy" id="1836199"/>
    <lineage>
        <taxon>Bacteria</taxon>
        <taxon>Pseudomonadati</taxon>
        <taxon>Pseudomonadota</taxon>
        <taxon>Betaproteobacteria</taxon>
        <taxon>Burkholderiales</taxon>
        <taxon>Comamonadaceae</taxon>
        <taxon>Variovorax</taxon>
    </lineage>
</organism>
<dbReference type="Gene3D" id="3.60.15.10">
    <property type="entry name" value="Ribonuclease Z/Hydroxyacylglutathione hydrolase-like"/>
    <property type="match status" value="1"/>
</dbReference>
<comment type="caution">
    <text evidence="1">The sequence shown here is derived from an EMBL/GenBank/DDBJ whole genome shotgun (WGS) entry which is preliminary data.</text>
</comment>
<dbReference type="PANTHER" id="PTHR46018:SF2">
    <property type="entry name" value="ZINC PHOSPHODIESTERASE ELAC PROTEIN 1"/>
    <property type="match status" value="1"/>
</dbReference>
<dbReference type="EMBL" id="JBBKZS010000043">
    <property type="protein sequence ID" value="MEJ8859917.1"/>
    <property type="molecule type" value="Genomic_DNA"/>
</dbReference>
<protein>
    <recommendedName>
        <fullName evidence="3">MBL fold metallo-hydrolase</fullName>
    </recommendedName>
</protein>
<sequence length="204" mass="22062">MTEAIYSAFATDINDNIRDSQKPDPRTLVHVEDIRLPAGVAVDENSNPAPQMQPFLVYQDDKVKVTATLVNHPPVYPSFAYRFDTADGSIVFSGDTSPSANLIRLAENADILVHEVIDTGWVDELLPKPRNAAQAAKAHHLLYSHTTVEDVGAVAEAANAKTLVLSHLAPADGSPARWSKAQHGFSGRLVVGQDLMWIGIGSSR</sequence>
<dbReference type="SUPFAM" id="SSF56281">
    <property type="entry name" value="Metallo-hydrolase/oxidoreductase"/>
    <property type="match status" value="1"/>
</dbReference>
<reference evidence="1 2" key="1">
    <citation type="submission" date="2024-03" db="EMBL/GenBank/DDBJ databases">
        <title>Novel species of the genus Variovorax.</title>
        <authorList>
            <person name="Liu Q."/>
            <person name="Xin Y.-H."/>
        </authorList>
    </citation>
    <scope>NUCLEOTIDE SEQUENCE [LARGE SCALE GENOMIC DNA]</scope>
    <source>
        <strain evidence="1 2">KACC 18901</strain>
    </source>
</reference>